<keyword evidence="3" id="KW-1133">Transmembrane helix</keyword>
<feature type="transmembrane region" description="Helical" evidence="3">
    <location>
        <begin position="55"/>
        <end position="72"/>
    </location>
</feature>
<evidence type="ECO:0000256" key="2">
    <source>
        <dbReference type="RuleBase" id="RU003567"/>
    </source>
</evidence>
<keyword evidence="3" id="KW-0472">Membrane</keyword>
<dbReference type="GO" id="GO:0004252">
    <property type="term" value="F:serine-type endopeptidase activity"/>
    <property type="evidence" value="ECO:0007669"/>
    <property type="project" value="InterPro"/>
</dbReference>
<dbReference type="GO" id="GO:0009368">
    <property type="term" value="C:endopeptidase Clp complex"/>
    <property type="evidence" value="ECO:0007669"/>
    <property type="project" value="TreeGrafter"/>
</dbReference>
<evidence type="ECO:0000256" key="1">
    <source>
        <dbReference type="ARBA" id="ARBA00007039"/>
    </source>
</evidence>
<dbReference type="InterPro" id="IPR029045">
    <property type="entry name" value="ClpP/crotonase-like_dom_sf"/>
</dbReference>
<dbReference type="InterPro" id="IPR023562">
    <property type="entry name" value="ClpP/TepA"/>
</dbReference>
<dbReference type="EMBL" id="JABFUD020000025">
    <property type="protein sequence ID" value="KAI5059428.1"/>
    <property type="molecule type" value="Genomic_DNA"/>
</dbReference>
<protein>
    <recommendedName>
        <fullName evidence="2">ATP-dependent Clp protease proteolytic subunit</fullName>
    </recommendedName>
</protein>
<dbReference type="PRINTS" id="PR00127">
    <property type="entry name" value="CLPPROTEASEP"/>
</dbReference>
<dbReference type="Proteomes" id="UP000886520">
    <property type="component" value="Chromosome 25"/>
</dbReference>
<accession>A0A9D4U131</accession>
<evidence type="ECO:0000256" key="3">
    <source>
        <dbReference type="SAM" id="Phobius"/>
    </source>
</evidence>
<proteinExistence type="inferred from homology"/>
<keyword evidence="5" id="KW-1185">Reference proteome</keyword>
<dbReference type="InterPro" id="IPR001907">
    <property type="entry name" value="ClpP"/>
</dbReference>
<dbReference type="OrthoDB" id="2017408at2759"/>
<dbReference type="Gene3D" id="3.90.226.10">
    <property type="entry name" value="2-enoyl-CoA Hydratase, Chain A, domain 1"/>
    <property type="match status" value="1"/>
</dbReference>
<evidence type="ECO:0000313" key="4">
    <source>
        <dbReference type="EMBL" id="KAI5059428.1"/>
    </source>
</evidence>
<comment type="caution">
    <text evidence="4">The sequence shown here is derived from an EMBL/GenBank/DDBJ whole genome shotgun (WGS) entry which is preliminary data.</text>
</comment>
<gene>
    <name evidence="4" type="ORF">GOP47_0025747</name>
</gene>
<dbReference type="SUPFAM" id="SSF52096">
    <property type="entry name" value="ClpP/crotonase"/>
    <property type="match status" value="1"/>
</dbReference>
<keyword evidence="3" id="KW-0812">Transmembrane</keyword>
<dbReference type="Pfam" id="PF00574">
    <property type="entry name" value="CLP_protease"/>
    <property type="match status" value="1"/>
</dbReference>
<organism evidence="4 5">
    <name type="scientific">Adiantum capillus-veneris</name>
    <name type="common">Maidenhair fern</name>
    <dbReference type="NCBI Taxonomy" id="13818"/>
    <lineage>
        <taxon>Eukaryota</taxon>
        <taxon>Viridiplantae</taxon>
        <taxon>Streptophyta</taxon>
        <taxon>Embryophyta</taxon>
        <taxon>Tracheophyta</taxon>
        <taxon>Polypodiopsida</taxon>
        <taxon>Polypodiidae</taxon>
        <taxon>Polypodiales</taxon>
        <taxon>Pteridineae</taxon>
        <taxon>Pteridaceae</taxon>
        <taxon>Vittarioideae</taxon>
        <taxon>Adiantum</taxon>
    </lineage>
</organism>
<dbReference type="GO" id="GO:0006515">
    <property type="term" value="P:protein quality control for misfolded or incompletely synthesized proteins"/>
    <property type="evidence" value="ECO:0007669"/>
    <property type="project" value="TreeGrafter"/>
</dbReference>
<dbReference type="AlphaFoldDB" id="A0A9D4U131"/>
<feature type="transmembrane region" description="Helical" evidence="3">
    <location>
        <begin position="17"/>
        <end position="35"/>
    </location>
</feature>
<sequence length="175" mass="18935">MVQHGAGGRGGASRANWISLILGGGPGMAILRSWWLCYTVGMANFDMMRHIRVDVSTVCVGLAASLGTFLLSSGSKGKRYSLPNSRIMIYQPLGGAQGQQTDIEIQADEILHHKANLNGHLPYRTGQPLEKIVQDTDRDFFMSANGTKEYGLIDVVISNPPKELQPLSQPKPSAA</sequence>
<dbReference type="PANTHER" id="PTHR10381">
    <property type="entry name" value="ATP-DEPENDENT CLP PROTEASE PROTEOLYTIC SUBUNIT"/>
    <property type="match status" value="1"/>
</dbReference>
<comment type="similarity">
    <text evidence="1 2">Belongs to the peptidase S14 family.</text>
</comment>
<dbReference type="PANTHER" id="PTHR10381:SF12">
    <property type="entry name" value="ATP-DEPENDENT CLP PROTEASE PROTEOLYTIC SUBUNIT 5, CHLOROPLASTIC"/>
    <property type="match status" value="1"/>
</dbReference>
<dbReference type="GO" id="GO:0009536">
    <property type="term" value="C:plastid"/>
    <property type="evidence" value="ECO:0007669"/>
    <property type="project" value="UniProtKB-ARBA"/>
</dbReference>
<name>A0A9D4U131_ADICA</name>
<dbReference type="GO" id="GO:0051117">
    <property type="term" value="F:ATPase binding"/>
    <property type="evidence" value="ECO:0007669"/>
    <property type="project" value="TreeGrafter"/>
</dbReference>
<dbReference type="CDD" id="cd07017">
    <property type="entry name" value="S14_ClpP_2"/>
    <property type="match status" value="1"/>
</dbReference>
<reference evidence="4" key="1">
    <citation type="submission" date="2021-01" db="EMBL/GenBank/DDBJ databases">
        <title>Adiantum capillus-veneris genome.</title>
        <authorList>
            <person name="Fang Y."/>
            <person name="Liao Q."/>
        </authorList>
    </citation>
    <scope>NUCLEOTIDE SEQUENCE</scope>
    <source>
        <strain evidence="4">H3</strain>
        <tissue evidence="4">Leaf</tissue>
    </source>
</reference>
<evidence type="ECO:0000313" key="5">
    <source>
        <dbReference type="Proteomes" id="UP000886520"/>
    </source>
</evidence>
<dbReference type="GO" id="GO:0004176">
    <property type="term" value="F:ATP-dependent peptidase activity"/>
    <property type="evidence" value="ECO:0007669"/>
    <property type="project" value="InterPro"/>
</dbReference>